<feature type="non-terminal residue" evidence="1">
    <location>
        <position position="1"/>
    </location>
</feature>
<proteinExistence type="predicted"/>
<accession>A0A6G3TXK6</accession>
<gene>
    <name evidence="1" type="ORF">G3I38_05450</name>
</gene>
<dbReference type="EMBL" id="JAAGMU010000299">
    <property type="protein sequence ID" value="NEC78707.1"/>
    <property type="molecule type" value="Genomic_DNA"/>
</dbReference>
<comment type="caution">
    <text evidence="1">The sequence shown here is derived from an EMBL/GenBank/DDBJ whole genome shotgun (WGS) entry which is preliminary data.</text>
</comment>
<sequence length="56" mass="5682">LLHAGWAVAPGARFRSDAPPGIRITVSTLTADEAEPVAQAVATALEPPAGAARTYV</sequence>
<name>A0A6G3TXK6_9ACTN</name>
<reference evidence="1" key="1">
    <citation type="submission" date="2020-01" db="EMBL/GenBank/DDBJ databases">
        <title>Insect and environment-associated Actinomycetes.</title>
        <authorList>
            <person name="Currrie C."/>
            <person name="Chevrette M."/>
            <person name="Carlson C."/>
            <person name="Stubbendieck R."/>
            <person name="Wendt-Pienkowski E."/>
        </authorList>
    </citation>
    <scope>NUCLEOTIDE SEQUENCE</scope>
    <source>
        <strain evidence="1">SID7958</strain>
    </source>
</reference>
<protein>
    <submittedName>
        <fullName evidence="1">GntR family transcriptional regulator</fullName>
    </submittedName>
</protein>
<evidence type="ECO:0000313" key="1">
    <source>
        <dbReference type="EMBL" id="NEC78707.1"/>
    </source>
</evidence>
<organism evidence="1">
    <name type="scientific">Streptomyces sp. SID7958</name>
    <dbReference type="NCBI Taxonomy" id="2706093"/>
    <lineage>
        <taxon>Bacteria</taxon>
        <taxon>Bacillati</taxon>
        <taxon>Actinomycetota</taxon>
        <taxon>Actinomycetes</taxon>
        <taxon>Kitasatosporales</taxon>
        <taxon>Streptomycetaceae</taxon>
        <taxon>Streptomyces</taxon>
    </lineage>
</organism>
<dbReference type="AlphaFoldDB" id="A0A6G3TXK6"/>